<dbReference type="EMBL" id="LCAB01000001">
    <property type="protein sequence ID" value="KKR83817.1"/>
    <property type="molecule type" value="Genomic_DNA"/>
</dbReference>
<organism evidence="1 2">
    <name type="scientific">Candidatus Daviesbacteria bacterium GW2011_GWA2_40_9</name>
    <dbReference type="NCBI Taxonomy" id="1618424"/>
    <lineage>
        <taxon>Bacteria</taxon>
        <taxon>Candidatus Daviesiibacteriota</taxon>
    </lineage>
</organism>
<sequence length="140" mass="16190">MERDLHSGNIEVAAHREGNLCCGNGCPLDAVYDEVKKVEAARKVISWDDLKEICRRYGLKEANDFYGMELKEWMLEMVDKSLFTADCQQGALKSTPYTRCGSLMARKMDYQLTTIIEHRVRESIRHNWRKINSPGNFTNQ</sequence>
<dbReference type="Proteomes" id="UP000034601">
    <property type="component" value="Unassembled WGS sequence"/>
</dbReference>
<gene>
    <name evidence="1" type="ORF">UU29_C0001G0037</name>
</gene>
<reference evidence="1 2" key="1">
    <citation type="journal article" date="2015" name="Nature">
        <title>rRNA introns, odd ribosomes, and small enigmatic genomes across a large radiation of phyla.</title>
        <authorList>
            <person name="Brown C.T."/>
            <person name="Hug L.A."/>
            <person name="Thomas B.C."/>
            <person name="Sharon I."/>
            <person name="Castelle C.J."/>
            <person name="Singh A."/>
            <person name="Wilkins M.J."/>
            <person name="Williams K.H."/>
            <person name="Banfield J.F."/>
        </authorList>
    </citation>
    <scope>NUCLEOTIDE SEQUENCE [LARGE SCALE GENOMIC DNA]</scope>
</reference>
<evidence type="ECO:0000313" key="1">
    <source>
        <dbReference type="EMBL" id="KKR83817.1"/>
    </source>
</evidence>
<evidence type="ECO:0000313" key="2">
    <source>
        <dbReference type="Proteomes" id="UP000034601"/>
    </source>
</evidence>
<protein>
    <submittedName>
        <fullName evidence="1">Uncharacterized protein</fullName>
    </submittedName>
</protein>
<proteinExistence type="predicted"/>
<accession>A0A0G0X840</accession>
<name>A0A0G0X840_9BACT</name>
<comment type="caution">
    <text evidence="1">The sequence shown here is derived from an EMBL/GenBank/DDBJ whole genome shotgun (WGS) entry which is preliminary data.</text>
</comment>
<dbReference type="AlphaFoldDB" id="A0A0G0X840"/>